<feature type="transmembrane region" description="Helical" evidence="1">
    <location>
        <begin position="58"/>
        <end position="80"/>
    </location>
</feature>
<dbReference type="PATRIC" id="fig|1379.3.peg.1525"/>
<feature type="transmembrane region" description="Helical" evidence="1">
    <location>
        <begin position="7"/>
        <end position="25"/>
    </location>
</feature>
<dbReference type="EMBL" id="LSDC01000112">
    <property type="protein sequence ID" value="KXB57891.1"/>
    <property type="molecule type" value="Genomic_DNA"/>
</dbReference>
<dbReference type="OrthoDB" id="2236015at2"/>
<gene>
    <name evidence="2" type="ORF">HMPREF3186_01536</name>
</gene>
<dbReference type="Proteomes" id="UP000070355">
    <property type="component" value="Unassembled WGS sequence"/>
</dbReference>
<keyword evidence="1" id="KW-0472">Membrane</keyword>
<accession>A0A133ZR19</accession>
<sequence>MTKAKKIISIIVCLLALTVMVPIMIEYHNVSGLDPQFLDLQLFDWKQFSFLEFYLSRYIFWGALVLSTLIILLILVIAFYPKQHLEVKLSDKGGKLSLTNSAIEGFVKNLVIEQGLINNPSVKINSRRNKCLINVKGESASSENIIQKSDQIRDGIKDGLVEFFGIDKAVKLKISVSDIQKKVTKKSTSRVK</sequence>
<reference evidence="3" key="1">
    <citation type="submission" date="2016-01" db="EMBL/GenBank/DDBJ databases">
        <authorList>
            <person name="Mitreva M."/>
            <person name="Pepin K.H."/>
            <person name="Mihindukulasuriya K.A."/>
            <person name="Fulton R."/>
            <person name="Fronick C."/>
            <person name="O'Laughlin M."/>
            <person name="Miner T."/>
            <person name="Herter B."/>
            <person name="Rosa B.A."/>
            <person name="Cordes M."/>
            <person name="Tomlinson C."/>
            <person name="Wollam A."/>
            <person name="Palsikar V.B."/>
            <person name="Mardis E.R."/>
            <person name="Wilson R.K."/>
        </authorList>
    </citation>
    <scope>NUCLEOTIDE SEQUENCE [LARGE SCALE GENOMIC DNA]</scope>
    <source>
        <strain evidence="3">DNF01167</strain>
    </source>
</reference>
<keyword evidence="1" id="KW-1133">Transmembrane helix</keyword>
<comment type="caution">
    <text evidence="2">The sequence shown here is derived from an EMBL/GenBank/DDBJ whole genome shotgun (WGS) entry which is preliminary data.</text>
</comment>
<evidence type="ECO:0000313" key="2">
    <source>
        <dbReference type="EMBL" id="KXB57891.1"/>
    </source>
</evidence>
<evidence type="ECO:0008006" key="4">
    <source>
        <dbReference type="Google" id="ProtNLM"/>
    </source>
</evidence>
<organism evidence="2 3">
    <name type="scientific">Gemella haemolysans</name>
    <dbReference type="NCBI Taxonomy" id="1379"/>
    <lineage>
        <taxon>Bacteria</taxon>
        <taxon>Bacillati</taxon>
        <taxon>Bacillota</taxon>
        <taxon>Bacilli</taxon>
        <taxon>Bacillales</taxon>
        <taxon>Gemellaceae</taxon>
        <taxon>Gemella</taxon>
    </lineage>
</organism>
<dbReference type="AlphaFoldDB" id="A0A133ZR19"/>
<protein>
    <recommendedName>
        <fullName evidence="4">Alkaline shock response membrane anchor protein AmaP</fullName>
    </recommendedName>
</protein>
<proteinExistence type="predicted"/>
<dbReference type="NCBIfam" id="NF033218">
    <property type="entry name" value="anchor_AmaP"/>
    <property type="match status" value="1"/>
</dbReference>
<evidence type="ECO:0000313" key="3">
    <source>
        <dbReference type="Proteomes" id="UP000070355"/>
    </source>
</evidence>
<dbReference type="RefSeq" id="WP_060914604.1">
    <property type="nucleotide sequence ID" value="NZ_KQ959989.1"/>
</dbReference>
<dbReference type="STRING" id="1379.HMPREF3186_01536"/>
<evidence type="ECO:0000256" key="1">
    <source>
        <dbReference type="SAM" id="Phobius"/>
    </source>
</evidence>
<name>A0A133ZR19_9BACL</name>
<keyword evidence="1" id="KW-0812">Transmembrane</keyword>